<name>A0A5B8U6D1_9ACTN</name>
<feature type="compositionally biased region" description="Basic residues" evidence="1">
    <location>
        <begin position="41"/>
        <end position="51"/>
    </location>
</feature>
<dbReference type="AlphaFoldDB" id="A0A5B8U6D1"/>
<dbReference type="KEGG" id="bsol:FSW04_13940"/>
<protein>
    <submittedName>
        <fullName evidence="2">Uncharacterized protein</fullName>
    </submittedName>
</protein>
<reference evidence="2 3" key="1">
    <citation type="journal article" date="2018" name="J. Microbiol.">
        <title>Baekduia soli gen. nov., sp. nov., a novel bacterium isolated from the soil of Baekdu Mountain and proposal of a novel family name, Baekduiaceae fam. nov.</title>
        <authorList>
            <person name="An D.S."/>
            <person name="Siddiqi M.Z."/>
            <person name="Kim K.H."/>
            <person name="Yu H.S."/>
            <person name="Im W.T."/>
        </authorList>
    </citation>
    <scope>NUCLEOTIDE SEQUENCE [LARGE SCALE GENOMIC DNA]</scope>
    <source>
        <strain evidence="2 3">BR7-21</strain>
    </source>
</reference>
<keyword evidence="3" id="KW-1185">Reference proteome</keyword>
<dbReference type="EMBL" id="CP042430">
    <property type="protein sequence ID" value="QEC48560.1"/>
    <property type="molecule type" value="Genomic_DNA"/>
</dbReference>
<organism evidence="2 3">
    <name type="scientific">Baekduia soli</name>
    <dbReference type="NCBI Taxonomy" id="496014"/>
    <lineage>
        <taxon>Bacteria</taxon>
        <taxon>Bacillati</taxon>
        <taxon>Actinomycetota</taxon>
        <taxon>Thermoleophilia</taxon>
        <taxon>Solirubrobacterales</taxon>
        <taxon>Baekduiaceae</taxon>
        <taxon>Baekduia</taxon>
    </lineage>
</organism>
<evidence type="ECO:0000256" key="1">
    <source>
        <dbReference type="SAM" id="MobiDB-lite"/>
    </source>
</evidence>
<accession>A0A5B8U6D1</accession>
<sequence>MSPQTAVATPAQTAAVALMVAPVARPEAVVADAPRVGRQQSLHRGHPRRLKIGSGRDVSAMRTRGRWP</sequence>
<dbReference type="RefSeq" id="WP_146920240.1">
    <property type="nucleotide sequence ID" value="NZ_CP042430.1"/>
</dbReference>
<proteinExistence type="predicted"/>
<gene>
    <name evidence="2" type="ORF">FSW04_13940</name>
</gene>
<feature type="region of interest" description="Disordered" evidence="1">
    <location>
        <begin position="32"/>
        <end position="68"/>
    </location>
</feature>
<evidence type="ECO:0000313" key="2">
    <source>
        <dbReference type="EMBL" id="QEC48560.1"/>
    </source>
</evidence>
<dbReference type="Proteomes" id="UP000321805">
    <property type="component" value="Chromosome"/>
</dbReference>
<evidence type="ECO:0000313" key="3">
    <source>
        <dbReference type="Proteomes" id="UP000321805"/>
    </source>
</evidence>